<comment type="subcellular location">
    <subcellularLocation>
        <location evidence="1">Cell membrane</location>
        <topology evidence="1">Multi-pass membrane protein</topology>
    </subcellularLocation>
</comment>
<evidence type="ECO:0000256" key="4">
    <source>
        <dbReference type="ARBA" id="ARBA00022989"/>
    </source>
</evidence>
<dbReference type="Pfam" id="PF03626">
    <property type="entry name" value="COX4_pro"/>
    <property type="match status" value="1"/>
</dbReference>
<keyword evidence="2" id="KW-1003">Cell membrane</keyword>
<evidence type="ECO:0000256" key="1">
    <source>
        <dbReference type="ARBA" id="ARBA00004651"/>
    </source>
</evidence>
<evidence type="ECO:0000256" key="3">
    <source>
        <dbReference type="ARBA" id="ARBA00022692"/>
    </source>
</evidence>
<evidence type="ECO:0000313" key="7">
    <source>
        <dbReference type="EMBL" id="MCS3918374.1"/>
    </source>
</evidence>
<protein>
    <submittedName>
        <fullName evidence="7">Caa(3)-type oxidase subunit IV</fullName>
    </submittedName>
</protein>
<feature type="transmembrane region" description="Helical" evidence="6">
    <location>
        <begin position="37"/>
        <end position="60"/>
    </location>
</feature>
<feature type="transmembrane region" description="Helical" evidence="6">
    <location>
        <begin position="12"/>
        <end position="31"/>
    </location>
</feature>
<accession>A0ABT2EK98</accession>
<gene>
    <name evidence="7" type="ORF">M2350_000771</name>
</gene>
<reference evidence="7 8" key="1">
    <citation type="submission" date="2022-08" db="EMBL/GenBank/DDBJ databases">
        <title>Bacterial and archaeal communities from various locations to study Microbial Dark Matter (Phase II).</title>
        <authorList>
            <person name="Stepanauskas R."/>
        </authorList>
    </citation>
    <scope>NUCLEOTIDE SEQUENCE [LARGE SCALE GENOMIC DNA]</scope>
    <source>
        <strain evidence="7 8">PD1</strain>
    </source>
</reference>
<dbReference type="RefSeq" id="WP_259094091.1">
    <property type="nucleotide sequence ID" value="NZ_CP130454.1"/>
</dbReference>
<keyword evidence="8" id="KW-1185">Reference proteome</keyword>
<feature type="transmembrane region" description="Helical" evidence="6">
    <location>
        <begin position="72"/>
        <end position="97"/>
    </location>
</feature>
<dbReference type="Proteomes" id="UP001204798">
    <property type="component" value="Unassembled WGS sequence"/>
</dbReference>
<keyword evidence="3 6" id="KW-0812">Transmembrane</keyword>
<proteinExistence type="predicted"/>
<comment type="caution">
    <text evidence="7">The sequence shown here is derived from an EMBL/GenBank/DDBJ whole genome shotgun (WGS) entry which is preliminary data.</text>
</comment>
<dbReference type="InterPro" id="IPR005171">
    <property type="entry name" value="Cyt_c_oxidase_su4_prok"/>
</dbReference>
<organism evidence="7 8">
    <name type="scientific">Candidatus Fervidibacter sacchari</name>
    <dbReference type="NCBI Taxonomy" id="1448929"/>
    <lineage>
        <taxon>Bacteria</taxon>
        <taxon>Candidatus Fervidibacterota</taxon>
        <taxon>Candidatus Fervidibacter</taxon>
    </lineage>
</organism>
<evidence type="ECO:0000256" key="2">
    <source>
        <dbReference type="ARBA" id="ARBA00022475"/>
    </source>
</evidence>
<evidence type="ECO:0000256" key="6">
    <source>
        <dbReference type="SAM" id="Phobius"/>
    </source>
</evidence>
<name>A0ABT2EK98_9BACT</name>
<sequence>MAEVERKHPPAKVYLTVWFWLFVLSFTAYFIDLMHLPFLLSAILFTCVALMKAGLIAAYFMHLRFEKLNLIYAVLAPLILLVALVVGVLPDAFSIFLHQPK</sequence>
<evidence type="ECO:0000313" key="8">
    <source>
        <dbReference type="Proteomes" id="UP001204798"/>
    </source>
</evidence>
<keyword evidence="5 6" id="KW-0472">Membrane</keyword>
<evidence type="ECO:0000256" key="5">
    <source>
        <dbReference type="ARBA" id="ARBA00023136"/>
    </source>
</evidence>
<dbReference type="EMBL" id="JANUCP010000001">
    <property type="protein sequence ID" value="MCS3918374.1"/>
    <property type="molecule type" value="Genomic_DNA"/>
</dbReference>
<keyword evidence="4 6" id="KW-1133">Transmembrane helix</keyword>